<accession>A0A4Y7QMG5</accession>
<dbReference type="EMBL" id="ML170157">
    <property type="protein sequence ID" value="TDL28844.1"/>
    <property type="molecule type" value="Genomic_DNA"/>
</dbReference>
<name>A0A4Y7QMG5_9AGAM</name>
<dbReference type="STRING" id="50990.A0A4Y7QMG5"/>
<dbReference type="AlphaFoldDB" id="A0A4Y7QMG5"/>
<reference evidence="2 3" key="1">
    <citation type="submission" date="2018-06" db="EMBL/GenBank/DDBJ databases">
        <title>A transcriptomic atlas of mushroom development highlights an independent origin of complex multicellularity.</title>
        <authorList>
            <consortium name="DOE Joint Genome Institute"/>
            <person name="Krizsan K."/>
            <person name="Almasi E."/>
            <person name="Merenyi Z."/>
            <person name="Sahu N."/>
            <person name="Viragh M."/>
            <person name="Koszo T."/>
            <person name="Mondo S."/>
            <person name="Kiss B."/>
            <person name="Balint B."/>
            <person name="Kues U."/>
            <person name="Barry K."/>
            <person name="Hegedus J.C."/>
            <person name="Henrissat B."/>
            <person name="Johnson J."/>
            <person name="Lipzen A."/>
            <person name="Ohm R."/>
            <person name="Nagy I."/>
            <person name="Pangilinan J."/>
            <person name="Yan J."/>
            <person name="Xiong Y."/>
            <person name="Grigoriev I.V."/>
            <person name="Hibbett D.S."/>
            <person name="Nagy L.G."/>
        </authorList>
    </citation>
    <scope>NUCLEOTIDE SEQUENCE [LARGE SCALE GENOMIC DNA]</scope>
    <source>
        <strain evidence="2 3">SZMC22713</strain>
    </source>
</reference>
<evidence type="ECO:0000256" key="1">
    <source>
        <dbReference type="SAM" id="MobiDB-lite"/>
    </source>
</evidence>
<evidence type="ECO:0000313" key="2">
    <source>
        <dbReference type="EMBL" id="TDL28844.1"/>
    </source>
</evidence>
<evidence type="ECO:0000313" key="3">
    <source>
        <dbReference type="Proteomes" id="UP000294933"/>
    </source>
</evidence>
<proteinExistence type="predicted"/>
<gene>
    <name evidence="2" type="ORF">BD410DRAFT_781398</name>
</gene>
<keyword evidence="3" id="KW-1185">Reference proteome</keyword>
<dbReference type="VEuPathDB" id="FungiDB:BD410DRAFT_781398"/>
<feature type="region of interest" description="Disordered" evidence="1">
    <location>
        <begin position="295"/>
        <end position="343"/>
    </location>
</feature>
<organism evidence="2 3">
    <name type="scientific">Rickenella mellea</name>
    <dbReference type="NCBI Taxonomy" id="50990"/>
    <lineage>
        <taxon>Eukaryota</taxon>
        <taxon>Fungi</taxon>
        <taxon>Dikarya</taxon>
        <taxon>Basidiomycota</taxon>
        <taxon>Agaricomycotina</taxon>
        <taxon>Agaricomycetes</taxon>
        <taxon>Hymenochaetales</taxon>
        <taxon>Rickenellaceae</taxon>
        <taxon>Rickenella</taxon>
    </lineage>
</organism>
<sequence>MSLLSGSTPGDSKASFSTSVKICIHERYQDRCAICLTYVPPGGGQCAHLIASSEEGALTIDHGLYLGLIDSSYSRSSEDNGFLLCGGCHAGLFTLKHVALSPAREILEYIVESLLDPTNTKRVHEICESLTKLTKDAQNAHEKEKCLIPYLGLYSLITLQPDLVQKGFFITPMLPALSIVQGTQFVPAPLGTDPNSPHVARIFDSIAAQSVATLPLSPSVIPLTDHFADFPQRRLWRIPLRLDAVLTEFVDRIDPWGDYVPRSEQNCAALIKLHISWHKQILKMQEAVPTRAVGSGPPIGFADREGGGSSCSDVGPTASAGVHSDDPQTGPRKRARMRQDSESVDIAKWAAATTPHNDGPEKYLDDNVEVLSQSQCVCGSLFSSRLTFPLPNNLIGKAFSDHTESSPVPPEHPRWRFRPDMSSNEIVFAARAFVLF</sequence>
<dbReference type="OrthoDB" id="3251394at2759"/>
<dbReference type="Proteomes" id="UP000294933">
    <property type="component" value="Unassembled WGS sequence"/>
</dbReference>
<protein>
    <submittedName>
        <fullName evidence="2">Uncharacterized protein</fullName>
    </submittedName>
</protein>